<dbReference type="Proteomes" id="UP000641137">
    <property type="component" value="Unassembled WGS sequence"/>
</dbReference>
<gene>
    <name evidence="1" type="ORF">GCM10010136_02890</name>
</gene>
<evidence type="ECO:0000313" key="1">
    <source>
        <dbReference type="EMBL" id="GHC61967.1"/>
    </source>
</evidence>
<protein>
    <submittedName>
        <fullName evidence="1">Uncharacterized protein</fullName>
    </submittedName>
</protein>
<name>A0A8J3DEV7_9HYPH</name>
<dbReference type="EMBL" id="BMZO01000001">
    <property type="protein sequence ID" value="GHC61967.1"/>
    <property type="molecule type" value="Genomic_DNA"/>
</dbReference>
<organism evidence="1 2">
    <name type="scientific">Limoniibacter endophyticus</name>
    <dbReference type="NCBI Taxonomy" id="1565040"/>
    <lineage>
        <taxon>Bacteria</taxon>
        <taxon>Pseudomonadati</taxon>
        <taxon>Pseudomonadota</taxon>
        <taxon>Alphaproteobacteria</taxon>
        <taxon>Hyphomicrobiales</taxon>
        <taxon>Bartonellaceae</taxon>
        <taxon>Limoniibacter</taxon>
    </lineage>
</organism>
<comment type="caution">
    <text evidence="1">The sequence shown here is derived from an EMBL/GenBank/DDBJ whole genome shotgun (WGS) entry which is preliminary data.</text>
</comment>
<keyword evidence="2" id="KW-1185">Reference proteome</keyword>
<reference evidence="1" key="1">
    <citation type="journal article" date="2014" name="Int. J. Syst. Evol. Microbiol.">
        <title>Complete genome sequence of Corynebacterium casei LMG S-19264T (=DSM 44701T), isolated from a smear-ripened cheese.</title>
        <authorList>
            <consortium name="US DOE Joint Genome Institute (JGI-PGF)"/>
            <person name="Walter F."/>
            <person name="Albersmeier A."/>
            <person name="Kalinowski J."/>
            <person name="Ruckert C."/>
        </authorList>
    </citation>
    <scope>NUCLEOTIDE SEQUENCE</scope>
    <source>
        <strain evidence="1">KCTC 42097</strain>
    </source>
</reference>
<evidence type="ECO:0000313" key="2">
    <source>
        <dbReference type="Proteomes" id="UP000641137"/>
    </source>
</evidence>
<accession>A0A8J3DEV7</accession>
<proteinExistence type="predicted"/>
<reference evidence="1" key="2">
    <citation type="submission" date="2020-09" db="EMBL/GenBank/DDBJ databases">
        <authorList>
            <person name="Sun Q."/>
            <person name="Kim S."/>
        </authorList>
    </citation>
    <scope>NUCLEOTIDE SEQUENCE</scope>
    <source>
        <strain evidence="1">KCTC 42097</strain>
    </source>
</reference>
<sequence>MAEGRRARAGNADLALSNFPVLNAYTAKSKTIRCDGKARFYMRPCYIIDGPDEIVGIC</sequence>
<dbReference type="AlphaFoldDB" id="A0A8J3DEV7"/>